<evidence type="ECO:0000256" key="2">
    <source>
        <dbReference type="ARBA" id="ARBA00023004"/>
    </source>
</evidence>
<dbReference type="EMBL" id="PETL01000144">
    <property type="protein sequence ID" value="PIV64289.1"/>
    <property type="molecule type" value="Genomic_DNA"/>
</dbReference>
<dbReference type="GO" id="GO:0046872">
    <property type="term" value="F:metal ion binding"/>
    <property type="evidence" value="ECO:0007669"/>
    <property type="project" value="UniProtKB-KW"/>
</dbReference>
<evidence type="ECO:0000313" key="5">
    <source>
        <dbReference type="EMBL" id="PIV64289.1"/>
    </source>
</evidence>
<dbReference type="Gene3D" id="1.10.1060.10">
    <property type="entry name" value="Alpha-helical ferredoxin"/>
    <property type="match status" value="1"/>
</dbReference>
<dbReference type="PROSITE" id="PS00198">
    <property type="entry name" value="4FE4S_FER_1"/>
    <property type="match status" value="1"/>
</dbReference>
<evidence type="ECO:0000259" key="4">
    <source>
        <dbReference type="PROSITE" id="PS51379"/>
    </source>
</evidence>
<gene>
    <name evidence="5" type="ORF">COS11_02960</name>
</gene>
<dbReference type="InterPro" id="IPR017900">
    <property type="entry name" value="4Fe4S_Fe_S_CS"/>
</dbReference>
<keyword evidence="3" id="KW-0411">Iron-sulfur</keyword>
<proteinExistence type="predicted"/>
<dbReference type="PROSITE" id="PS51379">
    <property type="entry name" value="4FE4S_FER_2"/>
    <property type="match status" value="2"/>
</dbReference>
<dbReference type="GO" id="GO:0051536">
    <property type="term" value="F:iron-sulfur cluster binding"/>
    <property type="evidence" value="ECO:0007669"/>
    <property type="project" value="UniProtKB-KW"/>
</dbReference>
<dbReference type="InterPro" id="IPR009051">
    <property type="entry name" value="Helical_ferredxn"/>
</dbReference>
<dbReference type="InterPro" id="IPR017896">
    <property type="entry name" value="4Fe4S_Fe-S-bd"/>
</dbReference>
<feature type="domain" description="4Fe-4S ferredoxin-type" evidence="4">
    <location>
        <begin position="319"/>
        <end position="350"/>
    </location>
</feature>
<keyword evidence="1" id="KW-0479">Metal-binding</keyword>
<dbReference type="Proteomes" id="UP000228886">
    <property type="component" value="Unassembled WGS sequence"/>
</dbReference>
<feature type="domain" description="4Fe-4S ferredoxin-type" evidence="4">
    <location>
        <begin position="241"/>
        <end position="271"/>
    </location>
</feature>
<keyword evidence="2" id="KW-0408">Iron</keyword>
<dbReference type="PANTHER" id="PTHR40447:SF1">
    <property type="entry name" value="ANAEROBIC SULFITE REDUCTASE SUBUNIT A"/>
    <property type="match status" value="1"/>
</dbReference>
<protein>
    <recommendedName>
        <fullName evidence="4">4Fe-4S ferredoxin-type domain-containing protein</fullName>
    </recommendedName>
</protein>
<sequence>MKDFLLKKDKIKNLLISASEEWDTFVPWKDLGEDLQFVKLPGAGKEDFLNKLSLEYGSPLIPPKTIAFPQLELLFEFEEGKIKEKVPPPTKKLLFGLRACDVKAILFVDDFFRRNFEDIYYLNRTMDKLLVLVGCKTPPRDCFCTSTKTGPFLPVPRSLGEVRKEGFDLQLVDIGDSYLVEIGSEKGKEFIESYKSFFEVASKKEVELSKDAKKRAEEAITLKVDFEKAVKNFCEDKVSRKVYEKIAERCIYCGGCLYVCPTCTCFNVFDGKKGKRGERSRNWDACVFEGYTREASGHNPRPEKWQRTSRRYEHKLKYDYLTTGMSGCVGCGRCLATCPVNIGISQVIEEVAKNEKRISSLSGKD</sequence>
<dbReference type="PANTHER" id="PTHR40447">
    <property type="entry name" value="ANAEROBIC SULFITE REDUCTASE SUBUNIT A"/>
    <property type="match status" value="1"/>
</dbReference>
<reference evidence="6" key="1">
    <citation type="submission" date="2017-09" db="EMBL/GenBank/DDBJ databases">
        <title>Depth-based differentiation of microbial function through sediment-hosted aquifers and enrichment of novel symbionts in the deep terrestrial subsurface.</title>
        <authorList>
            <person name="Probst A.J."/>
            <person name="Ladd B."/>
            <person name="Jarett J.K."/>
            <person name="Geller-Mcgrath D.E."/>
            <person name="Sieber C.M.K."/>
            <person name="Emerson J.B."/>
            <person name="Anantharaman K."/>
            <person name="Thomas B.C."/>
            <person name="Malmstrom R."/>
            <person name="Stieglmeier M."/>
            <person name="Klingl A."/>
            <person name="Woyke T."/>
            <person name="Ryan C.M."/>
            <person name="Banfield J.F."/>
        </authorList>
    </citation>
    <scope>NUCLEOTIDE SEQUENCE [LARGE SCALE GENOMIC DNA]</scope>
</reference>
<dbReference type="Pfam" id="PF17179">
    <property type="entry name" value="Fer4_22"/>
    <property type="match status" value="1"/>
</dbReference>
<evidence type="ECO:0000313" key="6">
    <source>
        <dbReference type="Proteomes" id="UP000228886"/>
    </source>
</evidence>
<name>A0A2M7E992_9BACT</name>
<evidence type="ECO:0000256" key="3">
    <source>
        <dbReference type="ARBA" id="ARBA00023014"/>
    </source>
</evidence>
<accession>A0A2M7E992</accession>
<comment type="caution">
    <text evidence="5">The sequence shown here is derived from an EMBL/GenBank/DDBJ whole genome shotgun (WGS) entry which is preliminary data.</text>
</comment>
<dbReference type="AlphaFoldDB" id="A0A2M7E992"/>
<dbReference type="SUPFAM" id="SSF46548">
    <property type="entry name" value="alpha-helical ferredoxin"/>
    <property type="match status" value="1"/>
</dbReference>
<evidence type="ECO:0000256" key="1">
    <source>
        <dbReference type="ARBA" id="ARBA00022723"/>
    </source>
</evidence>
<organism evidence="5 6">
    <name type="scientific">bacterium (Candidatus Ratteibacteria) CG01_land_8_20_14_3_00_40_19</name>
    <dbReference type="NCBI Taxonomy" id="2014290"/>
    <lineage>
        <taxon>Bacteria</taxon>
        <taxon>Candidatus Ratteibacteria</taxon>
    </lineage>
</organism>